<comment type="caution">
    <text evidence="2">The sequence shown here is derived from an EMBL/GenBank/DDBJ whole genome shotgun (WGS) entry which is preliminary data.</text>
</comment>
<dbReference type="PANTHER" id="PTHR14939:SF5">
    <property type="entry name" value="F-BOX ONLY PROTEIN 22"/>
    <property type="match status" value="1"/>
</dbReference>
<reference evidence="2 3" key="1">
    <citation type="journal article" date="2015" name="Plant Cell">
        <title>Oil accumulation by the oleaginous diatom Fistulifera solaris as revealed by the genome and transcriptome.</title>
        <authorList>
            <person name="Tanaka T."/>
            <person name="Maeda Y."/>
            <person name="Veluchamy A."/>
            <person name="Tanaka M."/>
            <person name="Abida H."/>
            <person name="Marechal E."/>
            <person name="Bowler C."/>
            <person name="Muto M."/>
            <person name="Sunaga Y."/>
            <person name="Tanaka M."/>
            <person name="Yoshino T."/>
            <person name="Taniguchi T."/>
            <person name="Fukuda Y."/>
            <person name="Nemoto M."/>
            <person name="Matsumoto M."/>
            <person name="Wong P.S."/>
            <person name="Aburatani S."/>
            <person name="Fujibuchi W."/>
        </authorList>
    </citation>
    <scope>NUCLEOTIDE SEQUENCE [LARGE SCALE GENOMIC DNA]</scope>
    <source>
        <strain evidence="2 3">JPCC DA0580</strain>
    </source>
</reference>
<organism evidence="2 3">
    <name type="scientific">Fistulifera solaris</name>
    <name type="common">Oleaginous diatom</name>
    <dbReference type="NCBI Taxonomy" id="1519565"/>
    <lineage>
        <taxon>Eukaryota</taxon>
        <taxon>Sar</taxon>
        <taxon>Stramenopiles</taxon>
        <taxon>Ochrophyta</taxon>
        <taxon>Bacillariophyta</taxon>
        <taxon>Bacillariophyceae</taxon>
        <taxon>Bacillariophycidae</taxon>
        <taxon>Naviculales</taxon>
        <taxon>Naviculaceae</taxon>
        <taxon>Fistulifera</taxon>
    </lineage>
</organism>
<gene>
    <name evidence="2" type="ORF">FisN_42Hh011</name>
</gene>
<dbReference type="Proteomes" id="UP000198406">
    <property type="component" value="Unassembled WGS sequence"/>
</dbReference>
<dbReference type="PANTHER" id="PTHR14939">
    <property type="entry name" value="F-BOX ONLY PROTEIN 22"/>
    <property type="match status" value="1"/>
</dbReference>
<dbReference type="Pfam" id="PF10442">
    <property type="entry name" value="FIST_C"/>
    <property type="match status" value="1"/>
</dbReference>
<evidence type="ECO:0000259" key="1">
    <source>
        <dbReference type="Pfam" id="PF10442"/>
    </source>
</evidence>
<proteinExistence type="predicted"/>
<protein>
    <recommendedName>
        <fullName evidence="1">FIST C-domain domain-containing protein</fullName>
    </recommendedName>
</protein>
<evidence type="ECO:0000313" key="3">
    <source>
        <dbReference type="Proteomes" id="UP000198406"/>
    </source>
</evidence>
<evidence type="ECO:0000313" key="2">
    <source>
        <dbReference type="EMBL" id="GAX26095.1"/>
    </source>
</evidence>
<keyword evidence="3" id="KW-1185">Reference proteome</keyword>
<dbReference type="AlphaFoldDB" id="A0A1Z5KIY7"/>
<sequence>MDVLNSDLLLHVIQYLAVPDSGRLAATSKRFLFLVRSFQKLRGPQLVASTSRIPQVRTRQRTFPEVCRDAVQQLQCKPSLALYFGKADFGSTPPEDLLSQFLPTDTIQLGVMAASIQCCVSSEVECSSRDSLMLGSFPDVTILPFLLESGEQGDMHQILRDNDNNSFDCKVCMIFACGENLCYAKLESTILLIQNKYPQATIVGGVCTSGFISLPSSSLPGDVANLSELEVNNIMRDLGCSVTIGVEEKQSLVSNLMHIVQGQQYIAETVEEGVFGIMMGGDVPVRSVVSRGMRSMTLMGPPRPETSFWVKEAQYLRFGDDGFIFPDSSAPPYHQISSIEDRSTGKVYTYMEMMRQFGRASLVGLRNPDEDGFTLCNVHQLSSMVDFFLLFDASMGSESLQGKNMDLFEINGDACLQDMDLRMQQLQDALKDEELLGALMISCNGRGPEASHLLREEMADAKRFRKAFPNIPCLGFYAGGEIGPLAQAARQEVFQFGKAALQGFTVVFAVFVVPKIDLSTFHLDDGEDSVNLFATDYFVRED</sequence>
<dbReference type="OrthoDB" id="45283at2759"/>
<dbReference type="GO" id="GO:0000209">
    <property type="term" value="P:protein polyubiquitination"/>
    <property type="evidence" value="ECO:0007669"/>
    <property type="project" value="TreeGrafter"/>
</dbReference>
<dbReference type="InterPro" id="IPR019494">
    <property type="entry name" value="FIST_C"/>
</dbReference>
<dbReference type="GO" id="GO:0032436">
    <property type="term" value="P:positive regulation of proteasomal ubiquitin-dependent protein catabolic process"/>
    <property type="evidence" value="ECO:0007669"/>
    <property type="project" value="TreeGrafter"/>
</dbReference>
<dbReference type="InParanoid" id="A0A1Z5KIY7"/>
<accession>A0A1Z5KIY7</accession>
<feature type="domain" description="FIST C-domain" evidence="1">
    <location>
        <begin position="401"/>
        <end position="484"/>
    </location>
</feature>
<name>A0A1Z5KIY7_FISSO</name>
<dbReference type="EMBL" id="BDSP01000237">
    <property type="protein sequence ID" value="GAX26095.1"/>
    <property type="molecule type" value="Genomic_DNA"/>
</dbReference>